<dbReference type="InterPro" id="IPR037324">
    <property type="entry name" value="TfR1/2_PA"/>
</dbReference>
<dbReference type="FunFam" id="3.50.30.30:FF:000010">
    <property type="entry name" value="Transferrin receptor protein 1"/>
    <property type="match status" value="1"/>
</dbReference>
<feature type="domain" description="Peptidase M28" evidence="18">
    <location>
        <begin position="401"/>
        <end position="593"/>
    </location>
</feature>
<dbReference type="InterPro" id="IPR036757">
    <property type="entry name" value="TFR-like_dimer_dom_sf"/>
</dbReference>
<evidence type="ECO:0000313" key="20">
    <source>
        <dbReference type="Proteomes" id="UP000550660"/>
    </source>
</evidence>
<comment type="subunit">
    <text evidence="15">Homodimer; disulfide-linked.</text>
</comment>
<dbReference type="InterPro" id="IPR007484">
    <property type="entry name" value="Peptidase_M28"/>
</dbReference>
<dbReference type="AlphaFoldDB" id="A0A7L0DS90"/>
<dbReference type="FunFam" id="3.40.630.10:FF:000065">
    <property type="entry name" value="Transferrin receptor 1b"/>
    <property type="match status" value="1"/>
</dbReference>
<dbReference type="InterPro" id="IPR046450">
    <property type="entry name" value="PA_dom_sf"/>
</dbReference>
<evidence type="ECO:0000256" key="12">
    <source>
        <dbReference type="ARBA" id="ARBA00023170"/>
    </source>
</evidence>
<evidence type="ECO:0000259" key="18">
    <source>
        <dbReference type="Pfam" id="PF04389"/>
    </source>
</evidence>
<dbReference type="Gene3D" id="1.20.930.40">
    <property type="entry name" value="Transferrin receptor-like, dimerisation domain"/>
    <property type="match status" value="1"/>
</dbReference>
<name>A0A7L0DS90_TROML</name>
<keyword evidence="9 15" id="KW-0472">Membrane</keyword>
<dbReference type="InterPro" id="IPR039373">
    <property type="entry name" value="Peptidase_M28B"/>
</dbReference>
<evidence type="ECO:0000256" key="5">
    <source>
        <dbReference type="ARBA" id="ARBA00022583"/>
    </source>
</evidence>
<dbReference type="Pfam" id="PF04253">
    <property type="entry name" value="TFR_dimer"/>
    <property type="match status" value="1"/>
</dbReference>
<comment type="subcellular location">
    <subcellularLocation>
        <location evidence="15">Cell membrane</location>
        <topology evidence="15">Single-pass type II membrane protein</topology>
    </subcellularLocation>
    <subcellularLocation>
        <location evidence="15">Melanosome</location>
    </subcellularLocation>
</comment>
<dbReference type="Proteomes" id="UP000550660">
    <property type="component" value="Unassembled WGS sequence"/>
</dbReference>
<dbReference type="PANTHER" id="PTHR10404:SF26">
    <property type="entry name" value="TRANSFERRIN RECEPTOR PROTEIN 1"/>
    <property type="match status" value="1"/>
</dbReference>
<evidence type="ECO:0000256" key="6">
    <source>
        <dbReference type="ARBA" id="ARBA00022692"/>
    </source>
</evidence>
<dbReference type="GO" id="GO:0033572">
    <property type="term" value="P:transferrin transport"/>
    <property type="evidence" value="ECO:0007669"/>
    <property type="project" value="UniProtKB-UniRule"/>
</dbReference>
<evidence type="ECO:0000256" key="1">
    <source>
        <dbReference type="ARBA" id="ARBA00005634"/>
    </source>
</evidence>
<evidence type="ECO:0000256" key="13">
    <source>
        <dbReference type="ARBA" id="ARBA00023180"/>
    </source>
</evidence>
<feature type="non-terminal residue" evidence="19">
    <location>
        <position position="1"/>
    </location>
</feature>
<evidence type="ECO:0000256" key="3">
    <source>
        <dbReference type="ARBA" id="ARBA00022475"/>
    </source>
</evidence>
<evidence type="ECO:0000256" key="4">
    <source>
        <dbReference type="ARBA" id="ARBA00022553"/>
    </source>
</evidence>
<evidence type="ECO:0000256" key="10">
    <source>
        <dbReference type="ARBA" id="ARBA00023139"/>
    </source>
</evidence>
<keyword evidence="13 15" id="KW-0325">Glycoprotein</keyword>
<keyword evidence="11" id="KW-1015">Disulfide bond</keyword>
<evidence type="ECO:0000256" key="2">
    <source>
        <dbReference type="ARBA" id="ARBA00016899"/>
    </source>
</evidence>
<dbReference type="GO" id="GO:0006879">
    <property type="term" value="P:intracellular iron ion homeostasis"/>
    <property type="evidence" value="ECO:0007669"/>
    <property type="project" value="UniProtKB-UniRule"/>
</dbReference>
<keyword evidence="3 15" id="KW-1003">Cell membrane</keyword>
<evidence type="ECO:0000256" key="8">
    <source>
        <dbReference type="ARBA" id="ARBA00022989"/>
    </source>
</evidence>
<dbReference type="InterPro" id="IPR007365">
    <property type="entry name" value="TFR-like_dimer_dom"/>
</dbReference>
<dbReference type="GO" id="GO:0004998">
    <property type="term" value="F:transferrin receptor activity"/>
    <property type="evidence" value="ECO:0007669"/>
    <property type="project" value="UniProtKB-UniRule"/>
</dbReference>
<keyword evidence="10 15" id="KW-0564">Palmitate</keyword>
<keyword evidence="7" id="KW-0735">Signal-anchor</keyword>
<dbReference type="SUPFAM" id="SSF47672">
    <property type="entry name" value="Transferrin receptor-like dimerisation domain"/>
    <property type="match status" value="1"/>
</dbReference>
<keyword evidence="5 15" id="KW-0254">Endocytosis</keyword>
<protein>
    <recommendedName>
        <fullName evidence="2 15">Transferrin receptor protein 1</fullName>
    </recommendedName>
</protein>
<keyword evidence="4" id="KW-0597">Phosphoprotein</keyword>
<reference evidence="19 20" key="1">
    <citation type="submission" date="2019-09" db="EMBL/GenBank/DDBJ databases">
        <title>Bird 10,000 Genomes (B10K) Project - Family phase.</title>
        <authorList>
            <person name="Zhang G."/>
        </authorList>
    </citation>
    <scope>NUCLEOTIDE SEQUENCE [LARGE SCALE GENOMIC DNA]</scope>
    <source>
        <strain evidence="19">B10K-DU-007-40</strain>
        <tissue evidence="19">Mixed tissue sample</tissue>
    </source>
</reference>
<comment type="PTM">
    <text evidence="15">Stearoylated.</text>
</comment>
<dbReference type="GO" id="GO:0009897">
    <property type="term" value="C:external side of plasma membrane"/>
    <property type="evidence" value="ECO:0007669"/>
    <property type="project" value="TreeGrafter"/>
</dbReference>
<comment type="function">
    <text evidence="15">Cellular uptake of iron occurs via receptor-mediated endocytosis of ligand-occupied transferrin receptor into specialized endosomes. Endosomal acidification leads to iron release. The apotransferrin-receptor complex is then recycled to the cell surface with a return to neutral pH and the concomitant loss of affinity of apotransferrin for its receptor. Transferrin receptor is necessary for development of erythrocytes and the nervous system. Acts as a lipid sensor that regulates mitochondrial fusion by regulating activation of the JNK pathway.</text>
</comment>
<evidence type="ECO:0000313" key="19">
    <source>
        <dbReference type="EMBL" id="NXJ73607.1"/>
    </source>
</evidence>
<dbReference type="Gene3D" id="3.40.630.10">
    <property type="entry name" value="Zn peptidases"/>
    <property type="match status" value="1"/>
</dbReference>
<evidence type="ECO:0000259" key="17">
    <source>
        <dbReference type="Pfam" id="PF04253"/>
    </source>
</evidence>
<dbReference type="CDD" id="cd02128">
    <property type="entry name" value="PA_TfR"/>
    <property type="match status" value="1"/>
</dbReference>
<keyword evidence="14 15" id="KW-0449">Lipoprotein</keyword>
<dbReference type="CDD" id="cd09848">
    <property type="entry name" value="M28_TfR"/>
    <property type="match status" value="1"/>
</dbReference>
<evidence type="ECO:0000256" key="7">
    <source>
        <dbReference type="ARBA" id="ARBA00022968"/>
    </source>
</evidence>
<keyword evidence="8 15" id="KW-1133">Transmembrane helix</keyword>
<accession>A0A7L0DS90</accession>
<gene>
    <name evidence="19" type="primary">Tfrc</name>
    <name evidence="19" type="ORF">TROMEL_R05982</name>
</gene>
<feature type="non-terminal residue" evidence="19">
    <location>
        <position position="775"/>
    </location>
</feature>
<feature type="domain" description="PA" evidence="16">
    <location>
        <begin position="237"/>
        <end position="296"/>
    </location>
</feature>
<comment type="caution">
    <text evidence="19">The sequence shown here is derived from an EMBL/GenBank/DDBJ whole genome shotgun (WGS) entry which is preliminary data.</text>
</comment>
<dbReference type="OrthoDB" id="5841748at2759"/>
<dbReference type="PANTHER" id="PTHR10404">
    <property type="entry name" value="N-ACETYLATED-ALPHA-LINKED ACIDIC DIPEPTIDASE"/>
    <property type="match status" value="1"/>
</dbReference>
<evidence type="ECO:0000256" key="14">
    <source>
        <dbReference type="ARBA" id="ARBA00023288"/>
    </source>
</evidence>
<comment type="similarity">
    <text evidence="1 15">Belongs to the peptidase M28 family. M28B subfamily.</text>
</comment>
<evidence type="ECO:0000256" key="9">
    <source>
        <dbReference type="ARBA" id="ARBA00023136"/>
    </source>
</evidence>
<dbReference type="GO" id="GO:0031623">
    <property type="term" value="P:receptor internalization"/>
    <property type="evidence" value="ECO:0007669"/>
    <property type="project" value="UniProtKB-UniRule"/>
</dbReference>
<proteinExistence type="inferred from homology"/>
<dbReference type="Gene3D" id="3.50.30.30">
    <property type="match status" value="1"/>
</dbReference>
<dbReference type="FunFam" id="1.20.930.40:FF:000002">
    <property type="entry name" value="Transferrin receptor protein 1"/>
    <property type="match status" value="1"/>
</dbReference>
<dbReference type="GO" id="GO:0042470">
    <property type="term" value="C:melanosome"/>
    <property type="evidence" value="ECO:0007669"/>
    <property type="project" value="UniProtKB-SubCell"/>
</dbReference>
<keyword evidence="6 15" id="KW-0812">Transmembrane</keyword>
<dbReference type="Pfam" id="PF02225">
    <property type="entry name" value="PA"/>
    <property type="match status" value="1"/>
</dbReference>
<dbReference type="InterPro" id="IPR003137">
    <property type="entry name" value="PA_domain"/>
</dbReference>
<dbReference type="EMBL" id="VXAG01000009">
    <property type="protein sequence ID" value="NXJ73607.1"/>
    <property type="molecule type" value="Genomic_DNA"/>
</dbReference>
<evidence type="ECO:0000256" key="15">
    <source>
        <dbReference type="RuleBase" id="RU367157"/>
    </source>
</evidence>
<dbReference type="SUPFAM" id="SSF53187">
    <property type="entry name" value="Zn-dependent exopeptidases"/>
    <property type="match status" value="1"/>
</dbReference>
<dbReference type="Pfam" id="PF04389">
    <property type="entry name" value="Peptidase_M28"/>
    <property type="match status" value="1"/>
</dbReference>
<evidence type="ECO:0000256" key="11">
    <source>
        <dbReference type="ARBA" id="ARBA00023157"/>
    </source>
</evidence>
<keyword evidence="12 15" id="KW-0675">Receptor</keyword>
<feature type="transmembrane region" description="Helical" evidence="15">
    <location>
        <begin position="68"/>
        <end position="90"/>
    </location>
</feature>
<dbReference type="SUPFAM" id="SSF52025">
    <property type="entry name" value="PA domain"/>
    <property type="match status" value="1"/>
</dbReference>
<keyword evidence="20" id="KW-1185">Reference proteome</keyword>
<organism evidence="19 20">
    <name type="scientific">Trogon melanurus</name>
    <name type="common">Black-tailed trogon</name>
    <dbReference type="NCBI Taxonomy" id="56311"/>
    <lineage>
        <taxon>Eukaryota</taxon>
        <taxon>Metazoa</taxon>
        <taxon>Chordata</taxon>
        <taxon>Craniata</taxon>
        <taxon>Vertebrata</taxon>
        <taxon>Euteleostomi</taxon>
        <taxon>Archelosauria</taxon>
        <taxon>Archosauria</taxon>
        <taxon>Dinosauria</taxon>
        <taxon>Saurischia</taxon>
        <taxon>Theropoda</taxon>
        <taxon>Coelurosauria</taxon>
        <taxon>Aves</taxon>
        <taxon>Neognathae</taxon>
        <taxon>Neoaves</taxon>
        <taxon>Telluraves</taxon>
        <taxon>Coraciimorphae</taxon>
        <taxon>Trogoniformes</taxon>
        <taxon>Trogonidae</taxon>
        <taxon>Trogon</taxon>
    </lineage>
</organism>
<feature type="domain" description="Transferrin receptor-like dimerisation" evidence="17">
    <location>
        <begin position="654"/>
        <end position="764"/>
    </location>
</feature>
<sequence length="775" mass="86186">LFHCVTLSTQFNGEPSSYTRFSIARQTDGDNSHVEMNLAADDEEGGETGRPEQPHASMPPPWRRGKNFCFLVIVAALLLLIGFLIGYLSYRGRMQKASRCLDGSGRCEMTPTASYLADGDDTEEEEVSGPPVFYWPDLRDLLSSKVSPKRLEDGLRQRANMDSVEAGSTEDENLASYIHEQFTSFLLDEVWNDEHYIKLQVKGSSDNKVSIWENEREEELESPMAYVAYSKSGSVAGKPVYVNYGQKADFQLIRNWGGSLNGTIVIFKAGKITLAEKVANAEEAGAVGALMYLDPFDYKNTDMLVPFGHAHLGTGDPFTPGFPSFNHTQFPPVQSSGLPRIPVQTVSSRAVANLFRKMDGDECPQEWKRGILGCKVMPRSTSSMEVKLTVNNVMVDKKILNIFGAIKGFEEPDRYVVIGAQRDSWGQGAAKAGVGTAILLELAYVISDIVKNSGYKPRRSIIFASWSAGDYGAVGATEWLEGYSATLHAKAFTYINLDAAVLGSNYVKISASPLLYTLLERTMKGVKDPTKGSGTLYDRVGPDWVKTVVPPGLDNAVFPFLAYSGIPVVSFGFCNKDEEYPLGTTQDTVTNLKTIAKLYDHMRAAAEVAGQVALRLTHDHELFLDFERYSEELLVFQEKVLPFYKDVKALGLTLNWLFFARGDFQRATDALRRDIANSDRENKVVRRALNDRIMKVEYDFLSPYLSPKDTPFRHIFFGKSTYTLQSLLQNLQLLQTSRDSVDVSKLKEQLALVTWTIKGAANGLAGDIWDTDNEF</sequence>
<evidence type="ECO:0000259" key="16">
    <source>
        <dbReference type="Pfam" id="PF02225"/>
    </source>
</evidence>